<protein>
    <submittedName>
        <fullName evidence="6">Putative MFS-type transporter</fullName>
    </submittedName>
</protein>
<dbReference type="PANTHER" id="PTHR23502">
    <property type="entry name" value="MAJOR FACILITATOR SUPERFAMILY"/>
    <property type="match status" value="1"/>
</dbReference>
<dbReference type="AlphaFoldDB" id="A0A7D8UJR5"/>
<dbReference type="GO" id="GO:0022857">
    <property type="term" value="F:transmembrane transporter activity"/>
    <property type="evidence" value="ECO:0007669"/>
    <property type="project" value="InterPro"/>
</dbReference>
<reference evidence="6 7" key="1">
    <citation type="submission" date="2018-05" db="EMBL/GenBank/DDBJ databases">
        <title>Whole genome sequencing for identification of molecular markers to develop diagnostic detection tools for the regulated plant pathogen Lachnellula willkommii.</title>
        <authorList>
            <person name="Giroux E."/>
            <person name="Bilodeau G."/>
        </authorList>
    </citation>
    <scope>NUCLEOTIDE SEQUENCE [LARGE SCALE GENOMIC DNA]</scope>
    <source>
        <strain evidence="6 7">CBS 625.97</strain>
    </source>
</reference>
<evidence type="ECO:0000256" key="3">
    <source>
        <dbReference type="ARBA" id="ARBA00022989"/>
    </source>
</evidence>
<feature type="transmembrane region" description="Helical" evidence="5">
    <location>
        <begin position="209"/>
        <end position="231"/>
    </location>
</feature>
<dbReference type="Gene3D" id="1.20.1250.20">
    <property type="entry name" value="MFS general substrate transporter like domains"/>
    <property type="match status" value="1"/>
</dbReference>
<comment type="subcellular location">
    <subcellularLocation>
        <location evidence="1">Membrane</location>
        <topology evidence="1">Multi-pass membrane protein</topology>
    </subcellularLocation>
</comment>
<evidence type="ECO:0000256" key="2">
    <source>
        <dbReference type="ARBA" id="ARBA00022692"/>
    </source>
</evidence>
<dbReference type="SUPFAM" id="SSF103473">
    <property type="entry name" value="MFS general substrate transporter"/>
    <property type="match status" value="1"/>
</dbReference>
<evidence type="ECO:0000313" key="7">
    <source>
        <dbReference type="Proteomes" id="UP000481288"/>
    </source>
</evidence>
<keyword evidence="2 5" id="KW-0812">Transmembrane</keyword>
<evidence type="ECO:0000256" key="4">
    <source>
        <dbReference type="ARBA" id="ARBA00023136"/>
    </source>
</evidence>
<evidence type="ECO:0000313" key="6">
    <source>
        <dbReference type="EMBL" id="TVY50184.1"/>
    </source>
</evidence>
<feature type="transmembrane region" description="Helical" evidence="5">
    <location>
        <begin position="435"/>
        <end position="462"/>
    </location>
</feature>
<feature type="transmembrane region" description="Helical" evidence="5">
    <location>
        <begin position="319"/>
        <end position="344"/>
    </location>
</feature>
<dbReference type="Proteomes" id="UP000481288">
    <property type="component" value="Unassembled WGS sequence"/>
</dbReference>
<feature type="transmembrane region" description="Helical" evidence="5">
    <location>
        <begin position="123"/>
        <end position="140"/>
    </location>
</feature>
<sequence>MLDSYHDIVPGTVHLVDVDHDIQGRHLDGDQDIVLVPKPSSDPEDPLNWSKRRKGLAIGMVYCYTIGLGISSAVQYSVLTQITEATGITNSQLNLGTGLQFLFLGWGNLIWQPIALTYGRRGVYVLSAFLCVFPIIWSAYSTSAGEWYAHRIIFGFVGGPIESLPEISVPDLFFAHERGTYMGIYVFLLFGCNFVAPLCAGWIDLASDWQWVMYFGALVQAASCIIMYFFLEETIYFRNTVEGVDDEDSAELSVAPETGDMLPQKKEVDDEAKVVEESTTISPGTTSSQTSYWQKLALFRSVLGRPSIKQMFKMMYRPLLMMYHFPSITWAGLISVYGTCLSWYNVLNATTSSLLSASPYFFSSGLVGTAYTAPLIGAAFAGLWSGWATDKFAIRLARRNNGIREPEHRLWALSLSGLLCAGGLILWGVGAANDLSWVGLVFGLGMLAFSVIAGGSITLSYAVDCFKEISGETMMSVVVIRNTTGFAISYAINPWIDAMGVQNCFITAAMIALGCTATFLPMIYYGKSLRKASATKYWEYVRTAAATHA</sequence>
<dbReference type="PANTHER" id="PTHR23502:SF30">
    <property type="entry name" value="TRANSPORTER, PUTATIVE (AFU_ORTHOLOGUE AFUA_8G04702)-RELATED"/>
    <property type="match status" value="1"/>
</dbReference>
<feature type="transmembrane region" description="Helical" evidence="5">
    <location>
        <begin position="410"/>
        <end position="429"/>
    </location>
</feature>
<feature type="transmembrane region" description="Helical" evidence="5">
    <location>
        <begin position="474"/>
        <end position="493"/>
    </location>
</feature>
<evidence type="ECO:0000256" key="5">
    <source>
        <dbReference type="SAM" id="Phobius"/>
    </source>
</evidence>
<dbReference type="Pfam" id="PF07690">
    <property type="entry name" value="MFS_1"/>
    <property type="match status" value="1"/>
</dbReference>
<keyword evidence="7" id="KW-1185">Reference proteome</keyword>
<organism evidence="6 7">
    <name type="scientific">Lachnellula cervina</name>
    <dbReference type="NCBI Taxonomy" id="1316786"/>
    <lineage>
        <taxon>Eukaryota</taxon>
        <taxon>Fungi</taxon>
        <taxon>Dikarya</taxon>
        <taxon>Ascomycota</taxon>
        <taxon>Pezizomycotina</taxon>
        <taxon>Leotiomycetes</taxon>
        <taxon>Helotiales</taxon>
        <taxon>Lachnaceae</taxon>
        <taxon>Lachnellula</taxon>
    </lineage>
</organism>
<comment type="caution">
    <text evidence="6">The sequence shown here is derived from an EMBL/GenBank/DDBJ whole genome shotgun (WGS) entry which is preliminary data.</text>
</comment>
<keyword evidence="4 5" id="KW-0472">Membrane</keyword>
<dbReference type="InterPro" id="IPR011701">
    <property type="entry name" value="MFS"/>
</dbReference>
<evidence type="ECO:0000256" key="1">
    <source>
        <dbReference type="ARBA" id="ARBA00004141"/>
    </source>
</evidence>
<dbReference type="InterPro" id="IPR036259">
    <property type="entry name" value="MFS_trans_sf"/>
</dbReference>
<dbReference type="OrthoDB" id="5215911at2759"/>
<dbReference type="GO" id="GO:0005886">
    <property type="term" value="C:plasma membrane"/>
    <property type="evidence" value="ECO:0007669"/>
    <property type="project" value="TreeGrafter"/>
</dbReference>
<gene>
    <name evidence="6" type="ORF">LCER1_G008743</name>
</gene>
<proteinExistence type="predicted"/>
<feature type="transmembrane region" description="Helical" evidence="5">
    <location>
        <begin position="364"/>
        <end position="389"/>
    </location>
</feature>
<feature type="transmembrane region" description="Helical" evidence="5">
    <location>
        <begin position="505"/>
        <end position="526"/>
    </location>
</feature>
<feature type="transmembrane region" description="Helical" evidence="5">
    <location>
        <begin position="182"/>
        <end position="203"/>
    </location>
</feature>
<accession>A0A7D8UJR5</accession>
<keyword evidence="3 5" id="KW-1133">Transmembrane helix</keyword>
<name>A0A7D8UJR5_9HELO</name>
<feature type="transmembrane region" description="Helical" evidence="5">
    <location>
        <begin position="91"/>
        <end position="111"/>
    </location>
</feature>
<feature type="transmembrane region" description="Helical" evidence="5">
    <location>
        <begin position="56"/>
        <end position="79"/>
    </location>
</feature>
<dbReference type="EMBL" id="QGMG01001260">
    <property type="protein sequence ID" value="TVY50184.1"/>
    <property type="molecule type" value="Genomic_DNA"/>
</dbReference>